<reference evidence="2" key="1">
    <citation type="submission" date="2021-04" db="EMBL/GenBank/DDBJ databases">
        <title>Phycicoccus avicenniae sp. nov., a novel endophytic actinomycetes isolated from branch of Avicennia mariana.</title>
        <authorList>
            <person name="Tuo L."/>
        </authorList>
    </citation>
    <scope>NUCLEOTIDE SEQUENCE</scope>
    <source>
        <strain evidence="2">BSK3Z-2</strain>
    </source>
</reference>
<dbReference type="InterPro" id="IPR051680">
    <property type="entry name" value="ATP-dep_Glu-Cys_Ligase-2"/>
</dbReference>
<protein>
    <submittedName>
        <fullName evidence="2">Alpha-E domain-containing protein</fullName>
    </submittedName>
</protein>
<dbReference type="InterPro" id="IPR007296">
    <property type="entry name" value="DUF403"/>
</dbReference>
<dbReference type="RefSeq" id="WP_211603589.1">
    <property type="nucleotide sequence ID" value="NZ_JAGSNF010000018.1"/>
</dbReference>
<comment type="caution">
    <text evidence="2">The sequence shown here is derived from an EMBL/GenBank/DDBJ whole genome shotgun (WGS) entry which is preliminary data.</text>
</comment>
<proteinExistence type="predicted"/>
<accession>A0A941D931</accession>
<evidence type="ECO:0000259" key="1">
    <source>
        <dbReference type="Pfam" id="PF04168"/>
    </source>
</evidence>
<dbReference type="Proteomes" id="UP000677016">
    <property type="component" value="Unassembled WGS sequence"/>
</dbReference>
<name>A0A941D931_9MICO</name>
<feature type="domain" description="DUF403" evidence="1">
    <location>
        <begin position="1"/>
        <end position="295"/>
    </location>
</feature>
<sequence length="308" mass="34044">MLSRIAESLFWIGRYTERADGTARIVDVLRLQLLEDPAADEDQASRMVLSVIMGMPSEGPTTFDDVGASLVFERSHPSSITGAWFSARENARRARETLSTELWEGINTTWHRWHGFGRGIVTDRHLSWVRERAALVSGIADSTMSHDEAWDFLVLGRSLERADMTARLVATGGLPGGGAPWSVVLASCGAQQAFMRSQRGLLSDDRAAAFLVLDREFPRSVVFSLTEAEQRLQAIAPPQEERIGVSDEARRQLGRIRTSLEYRATADVIADLPAQMLRVQSAVTAASSAIATRYFQSGPLPTWTKDRI</sequence>
<dbReference type="PANTHER" id="PTHR34595">
    <property type="entry name" value="BLR5612 PROTEIN"/>
    <property type="match status" value="1"/>
</dbReference>
<dbReference type="EMBL" id="JAGSNF010000018">
    <property type="protein sequence ID" value="MBR7744163.1"/>
    <property type="molecule type" value="Genomic_DNA"/>
</dbReference>
<dbReference type="Pfam" id="PF04168">
    <property type="entry name" value="Alpha-E"/>
    <property type="match status" value="1"/>
</dbReference>
<evidence type="ECO:0000313" key="3">
    <source>
        <dbReference type="Proteomes" id="UP000677016"/>
    </source>
</evidence>
<dbReference type="PANTHER" id="PTHR34595:SF7">
    <property type="entry name" value="SLL1039 PROTEIN"/>
    <property type="match status" value="1"/>
</dbReference>
<organism evidence="2 3">
    <name type="scientific">Phycicoccus avicenniae</name>
    <dbReference type="NCBI Taxonomy" id="2828860"/>
    <lineage>
        <taxon>Bacteria</taxon>
        <taxon>Bacillati</taxon>
        <taxon>Actinomycetota</taxon>
        <taxon>Actinomycetes</taxon>
        <taxon>Micrococcales</taxon>
        <taxon>Intrasporangiaceae</taxon>
        <taxon>Phycicoccus</taxon>
    </lineage>
</organism>
<gene>
    <name evidence="2" type="ORF">KC207_12785</name>
</gene>
<keyword evidence="3" id="KW-1185">Reference proteome</keyword>
<evidence type="ECO:0000313" key="2">
    <source>
        <dbReference type="EMBL" id="MBR7744163.1"/>
    </source>
</evidence>
<dbReference type="AlphaFoldDB" id="A0A941D931"/>